<name>A0AAD6V8M3_9AGAR</name>
<protein>
    <submittedName>
        <fullName evidence="1">Uncharacterized protein</fullName>
    </submittedName>
</protein>
<dbReference type="Proteomes" id="UP001219525">
    <property type="component" value="Unassembled WGS sequence"/>
</dbReference>
<accession>A0AAD6V8M3</accession>
<dbReference type="AlphaFoldDB" id="A0AAD6V8M3"/>
<keyword evidence="2" id="KW-1185">Reference proteome</keyword>
<gene>
    <name evidence="1" type="ORF">GGX14DRAFT_660513</name>
</gene>
<sequence length="139" mass="14830">MVSAPSASGPGPDLSFRFSTPVSPSEILASGTLTLLPVRVHSMEDVASAANRDLKQEWTAALGAPPSGPAGESPHGHVATVGVPECLPERMYMCAYIKKMQKTQKTAVLGQEGSLVFCIFHKMQKTGLIFGKMWTILIC</sequence>
<evidence type="ECO:0000313" key="1">
    <source>
        <dbReference type="EMBL" id="KAJ7200094.1"/>
    </source>
</evidence>
<proteinExistence type="predicted"/>
<reference evidence="1" key="1">
    <citation type="submission" date="2023-03" db="EMBL/GenBank/DDBJ databases">
        <title>Massive genome expansion in bonnet fungi (Mycena s.s.) driven by repeated elements and novel gene families across ecological guilds.</title>
        <authorList>
            <consortium name="Lawrence Berkeley National Laboratory"/>
            <person name="Harder C.B."/>
            <person name="Miyauchi S."/>
            <person name="Viragh M."/>
            <person name="Kuo A."/>
            <person name="Thoen E."/>
            <person name="Andreopoulos B."/>
            <person name="Lu D."/>
            <person name="Skrede I."/>
            <person name="Drula E."/>
            <person name="Henrissat B."/>
            <person name="Morin E."/>
            <person name="Kohler A."/>
            <person name="Barry K."/>
            <person name="LaButti K."/>
            <person name="Morin E."/>
            <person name="Salamov A."/>
            <person name="Lipzen A."/>
            <person name="Mereny Z."/>
            <person name="Hegedus B."/>
            <person name="Baldrian P."/>
            <person name="Stursova M."/>
            <person name="Weitz H."/>
            <person name="Taylor A."/>
            <person name="Grigoriev I.V."/>
            <person name="Nagy L.G."/>
            <person name="Martin F."/>
            <person name="Kauserud H."/>
        </authorList>
    </citation>
    <scope>NUCLEOTIDE SEQUENCE</scope>
    <source>
        <strain evidence="1">9144</strain>
    </source>
</reference>
<dbReference type="Gene3D" id="1.10.600.10">
    <property type="entry name" value="Farnesyl Diphosphate Synthase"/>
    <property type="match status" value="1"/>
</dbReference>
<organism evidence="1 2">
    <name type="scientific">Mycena pura</name>
    <dbReference type="NCBI Taxonomy" id="153505"/>
    <lineage>
        <taxon>Eukaryota</taxon>
        <taxon>Fungi</taxon>
        <taxon>Dikarya</taxon>
        <taxon>Basidiomycota</taxon>
        <taxon>Agaricomycotina</taxon>
        <taxon>Agaricomycetes</taxon>
        <taxon>Agaricomycetidae</taxon>
        <taxon>Agaricales</taxon>
        <taxon>Marasmiineae</taxon>
        <taxon>Mycenaceae</taxon>
        <taxon>Mycena</taxon>
    </lineage>
</organism>
<comment type="caution">
    <text evidence="1">The sequence shown here is derived from an EMBL/GenBank/DDBJ whole genome shotgun (WGS) entry which is preliminary data.</text>
</comment>
<dbReference type="InterPro" id="IPR008949">
    <property type="entry name" value="Isoprenoid_synthase_dom_sf"/>
</dbReference>
<dbReference type="EMBL" id="JARJCW010000064">
    <property type="protein sequence ID" value="KAJ7200094.1"/>
    <property type="molecule type" value="Genomic_DNA"/>
</dbReference>
<evidence type="ECO:0000313" key="2">
    <source>
        <dbReference type="Proteomes" id="UP001219525"/>
    </source>
</evidence>